<dbReference type="AlphaFoldDB" id="A0A6N3BFW5"/>
<feature type="transmembrane region" description="Helical" evidence="2">
    <location>
        <begin position="50"/>
        <end position="70"/>
    </location>
</feature>
<feature type="coiled-coil region" evidence="1">
    <location>
        <begin position="210"/>
        <end position="244"/>
    </location>
</feature>
<feature type="transmembrane region" description="Helical" evidence="2">
    <location>
        <begin position="24"/>
        <end position="44"/>
    </location>
</feature>
<evidence type="ECO:0000256" key="2">
    <source>
        <dbReference type="SAM" id="Phobius"/>
    </source>
</evidence>
<dbReference type="Pfam" id="PF22827">
    <property type="entry name" value="GldL_N"/>
    <property type="match status" value="1"/>
</dbReference>
<keyword evidence="2" id="KW-0472">Membrane</keyword>
<reference evidence="4" key="1">
    <citation type="submission" date="2019-11" db="EMBL/GenBank/DDBJ databases">
        <authorList>
            <person name="Feng L."/>
        </authorList>
    </citation>
    <scope>NUCLEOTIDE SEQUENCE</scope>
    <source>
        <strain evidence="4">PclaraLFYP37</strain>
    </source>
</reference>
<keyword evidence="2" id="KW-0812">Transmembrane</keyword>
<name>A0A6N3BFW5_9BACT</name>
<dbReference type="EMBL" id="CACRUT010000011">
    <property type="protein sequence ID" value="VYU01439.1"/>
    <property type="molecule type" value="Genomic_DNA"/>
</dbReference>
<feature type="domain" description="Gliding motility protein GldL-like N-terminal" evidence="3">
    <location>
        <begin position="28"/>
        <end position="75"/>
    </location>
</feature>
<gene>
    <name evidence="4" type="ORF">PCLFYP37_01718</name>
</gene>
<dbReference type="RefSeq" id="WP_412442805.1">
    <property type="nucleotide sequence ID" value="NZ_CACRUT010000011.1"/>
</dbReference>
<evidence type="ECO:0000256" key="1">
    <source>
        <dbReference type="SAM" id="Coils"/>
    </source>
</evidence>
<dbReference type="InterPro" id="IPR055087">
    <property type="entry name" value="GldL-like_N"/>
</dbReference>
<dbReference type="NCBIfam" id="TIGR03513">
    <property type="entry name" value="GldL_gliding"/>
    <property type="match status" value="1"/>
</dbReference>
<keyword evidence="1" id="KW-0175">Coiled coil</keyword>
<dbReference type="SUPFAM" id="SSF58104">
    <property type="entry name" value="Methyl-accepting chemotaxis protein (MCP) signaling domain"/>
    <property type="match status" value="1"/>
</dbReference>
<evidence type="ECO:0000313" key="4">
    <source>
        <dbReference type="EMBL" id="VYU01439.1"/>
    </source>
</evidence>
<sequence>MAKNRKNIIIRIQDWIESVPGQTFLNYAYSWGAAVVILGALFKLTHIPGANAMLFIGMGTEVLVFFISGFDRPAELKRDEDRMSLASDEEDWDEEAVGEKEAGNLPEVAQGGVAQPVVSGGGVSQPIVVGGPVVVGGNGGAPLSGSAATVNPDVSGAAGGGTQGVQGSVGQQALDIKALADMVNASNAELFAKVLEDARNASTPEMKEAAENYVEELKTLTETLARVSEQAEHMTRDAKEMDNLNRTLTGINTIYEMQLKSISTQVGTIDQINEQTRKMARQIEELNGIYNRMIQALTVNMKHTPGGSITE</sequence>
<dbReference type="InterPro" id="IPR019852">
    <property type="entry name" value="Motility-assoc_prot_GldL"/>
</dbReference>
<evidence type="ECO:0000259" key="3">
    <source>
        <dbReference type="Pfam" id="PF22827"/>
    </source>
</evidence>
<proteinExistence type="predicted"/>
<keyword evidence="2" id="KW-1133">Transmembrane helix</keyword>
<protein>
    <recommendedName>
        <fullName evidence="3">Gliding motility protein GldL-like N-terminal domain-containing protein</fullName>
    </recommendedName>
</protein>
<accession>A0A6N3BFW5</accession>
<organism evidence="4">
    <name type="scientific">Paraprevotella clara</name>
    <dbReference type="NCBI Taxonomy" id="454154"/>
    <lineage>
        <taxon>Bacteria</taxon>
        <taxon>Pseudomonadati</taxon>
        <taxon>Bacteroidota</taxon>
        <taxon>Bacteroidia</taxon>
        <taxon>Bacteroidales</taxon>
        <taxon>Prevotellaceae</taxon>
        <taxon>Paraprevotella</taxon>
    </lineage>
</organism>